<proteinExistence type="predicted"/>
<gene>
    <name evidence="1" type="ORF">LCGC14_1604980</name>
</gene>
<name>A0A0F9IA05_9ZZZZ</name>
<feature type="non-terminal residue" evidence="1">
    <location>
        <position position="1"/>
    </location>
</feature>
<accession>A0A0F9IA05</accession>
<dbReference type="EMBL" id="LAZR01012922">
    <property type="protein sequence ID" value="KKM24451.1"/>
    <property type="molecule type" value="Genomic_DNA"/>
</dbReference>
<sequence>QTFYNYLQDDKDFAIKVKDVENIALDFAESALFQNIKDRREASIIFYLKTKGKGRGYIEKQEIEHSGKIITVTVEDD</sequence>
<dbReference type="AlphaFoldDB" id="A0A0F9IA05"/>
<protein>
    <submittedName>
        <fullName evidence="1">Uncharacterized protein</fullName>
    </submittedName>
</protein>
<organism evidence="1">
    <name type="scientific">marine sediment metagenome</name>
    <dbReference type="NCBI Taxonomy" id="412755"/>
    <lineage>
        <taxon>unclassified sequences</taxon>
        <taxon>metagenomes</taxon>
        <taxon>ecological metagenomes</taxon>
    </lineage>
</organism>
<comment type="caution">
    <text evidence="1">The sequence shown here is derived from an EMBL/GenBank/DDBJ whole genome shotgun (WGS) entry which is preliminary data.</text>
</comment>
<evidence type="ECO:0000313" key="1">
    <source>
        <dbReference type="EMBL" id="KKM24451.1"/>
    </source>
</evidence>
<reference evidence="1" key="1">
    <citation type="journal article" date="2015" name="Nature">
        <title>Complex archaea that bridge the gap between prokaryotes and eukaryotes.</title>
        <authorList>
            <person name="Spang A."/>
            <person name="Saw J.H."/>
            <person name="Jorgensen S.L."/>
            <person name="Zaremba-Niedzwiedzka K."/>
            <person name="Martijn J."/>
            <person name="Lind A.E."/>
            <person name="van Eijk R."/>
            <person name="Schleper C."/>
            <person name="Guy L."/>
            <person name="Ettema T.J."/>
        </authorList>
    </citation>
    <scope>NUCLEOTIDE SEQUENCE</scope>
</reference>